<evidence type="ECO:0000259" key="16">
    <source>
        <dbReference type="PROSITE" id="PS52035"/>
    </source>
</evidence>
<keyword evidence="4" id="KW-0645">Protease</keyword>
<dbReference type="SMART" id="SM00631">
    <property type="entry name" value="Zn_pept"/>
    <property type="match status" value="1"/>
</dbReference>
<dbReference type="GO" id="GO:0008270">
    <property type="term" value="F:zinc ion binding"/>
    <property type="evidence" value="ECO:0007669"/>
    <property type="project" value="InterPro"/>
</dbReference>
<evidence type="ECO:0000256" key="8">
    <source>
        <dbReference type="ARBA" id="ARBA00022833"/>
    </source>
</evidence>
<feature type="active site" description="Proton donor/acceptor" evidence="14">
    <location>
        <position position="296"/>
    </location>
</feature>
<evidence type="ECO:0000256" key="5">
    <source>
        <dbReference type="ARBA" id="ARBA00022723"/>
    </source>
</evidence>
<dbReference type="AlphaFoldDB" id="A0A370HB32"/>
<dbReference type="InterPro" id="IPR000834">
    <property type="entry name" value="Peptidase_M14"/>
</dbReference>
<evidence type="ECO:0000256" key="15">
    <source>
        <dbReference type="SAM" id="SignalP"/>
    </source>
</evidence>
<comment type="catalytic activity">
    <reaction evidence="10">
        <text>Releases a C-terminal residue, which may be hydrophobic or positively charged.</text>
        <dbReference type="EC" id="3.4.17.18"/>
    </reaction>
</comment>
<dbReference type="PROSITE" id="PS52035">
    <property type="entry name" value="PEPTIDASE_M14"/>
    <property type="match status" value="1"/>
</dbReference>
<comment type="similarity">
    <text evidence="2 14">Belongs to the peptidase M14 family.</text>
</comment>
<comment type="caution">
    <text evidence="17">The sequence shown here is derived from an EMBL/GenBank/DDBJ whole genome shotgun (WGS) entry which is preliminary data.</text>
</comment>
<dbReference type="GO" id="GO:0006508">
    <property type="term" value="P:proteolysis"/>
    <property type="evidence" value="ECO:0007669"/>
    <property type="project" value="UniProtKB-KW"/>
</dbReference>
<evidence type="ECO:0000256" key="6">
    <source>
        <dbReference type="ARBA" id="ARBA00022729"/>
    </source>
</evidence>
<feature type="chain" id="PRO_5039061248" description="Zinc carboxypeptidase" evidence="15">
    <location>
        <begin position="29"/>
        <end position="330"/>
    </location>
</feature>
<dbReference type="EMBL" id="QQAZ01000002">
    <property type="protein sequence ID" value="RDI53937.1"/>
    <property type="molecule type" value="Genomic_DNA"/>
</dbReference>
<evidence type="ECO:0000256" key="7">
    <source>
        <dbReference type="ARBA" id="ARBA00022801"/>
    </source>
</evidence>
<dbReference type="PRINTS" id="PR00765">
    <property type="entry name" value="CRBOXYPTASEA"/>
</dbReference>
<evidence type="ECO:0000256" key="13">
    <source>
        <dbReference type="ARBA" id="ARBA00074273"/>
    </source>
</evidence>
<feature type="signal peptide" evidence="15">
    <location>
        <begin position="1"/>
        <end position="28"/>
    </location>
</feature>
<sequence>MSFRRFIRCMACVLPCAAMSLIPGESTASADAYDSAYHSYSDTAARLVSYVARDPGLVHLRSIGHSVQGRPLPALTIGDASGPAARLLITCGQHGREWISIAVCMGVADRFIDGYSSDPALRRLIDKHPIDIVPIVNPDGYEYTRTDDRMWRKNRADARGPLPWCSGVDLNRNYDYRWDGAGASDDQCDENYAGPAAFSEPETRAVREFVEPRKYAAAIDFHSHHQTVTYSDGPQPPSAPSRRRLAEAADRVGDAMSEPYGTHWETGTTREVLYRAEGDMTSWLYGVHGILALTVELRDTGKYGFELPPEQIRPSIEEACHGTAALLADL</sequence>
<protein>
    <recommendedName>
        <fullName evidence="13">Zinc carboxypeptidase</fullName>
        <ecNumber evidence="12">3.4.17.18</ecNumber>
    </recommendedName>
</protein>
<keyword evidence="7" id="KW-0378">Hydrolase</keyword>
<evidence type="ECO:0000313" key="17">
    <source>
        <dbReference type="EMBL" id="RDI53937.1"/>
    </source>
</evidence>
<keyword evidence="5" id="KW-0479">Metal-binding</keyword>
<feature type="domain" description="Peptidase M14" evidence="16">
    <location>
        <begin position="36"/>
        <end position="330"/>
    </location>
</feature>
<proteinExistence type="inferred from homology"/>
<dbReference type="Gene3D" id="3.40.630.10">
    <property type="entry name" value="Zn peptidases"/>
    <property type="match status" value="1"/>
</dbReference>
<keyword evidence="8" id="KW-0862">Zinc</keyword>
<evidence type="ECO:0000256" key="2">
    <source>
        <dbReference type="ARBA" id="ARBA00005988"/>
    </source>
</evidence>
<dbReference type="GO" id="GO:0004181">
    <property type="term" value="F:metallocarboxypeptidase activity"/>
    <property type="evidence" value="ECO:0007669"/>
    <property type="project" value="InterPro"/>
</dbReference>
<evidence type="ECO:0000313" key="18">
    <source>
        <dbReference type="Proteomes" id="UP000255355"/>
    </source>
</evidence>
<evidence type="ECO:0000256" key="14">
    <source>
        <dbReference type="PROSITE-ProRule" id="PRU01379"/>
    </source>
</evidence>
<keyword evidence="6 15" id="KW-0732">Signal</keyword>
<evidence type="ECO:0000256" key="12">
    <source>
        <dbReference type="ARBA" id="ARBA00066554"/>
    </source>
</evidence>
<reference evidence="17 18" key="1">
    <citation type="submission" date="2018-07" db="EMBL/GenBank/DDBJ databases">
        <title>Genomic Encyclopedia of Type Strains, Phase IV (KMG-IV): sequencing the most valuable type-strain genomes for metagenomic binning, comparative biology and taxonomic classification.</title>
        <authorList>
            <person name="Goeker M."/>
        </authorList>
    </citation>
    <scope>NUCLEOTIDE SEQUENCE [LARGE SCALE GENOMIC DNA]</scope>
    <source>
        <strain evidence="17 18">DSM 44952</strain>
    </source>
</reference>
<dbReference type="Proteomes" id="UP000255355">
    <property type="component" value="Unassembled WGS sequence"/>
</dbReference>
<dbReference type="PANTHER" id="PTHR11705:SF143">
    <property type="entry name" value="SLL0236 PROTEIN"/>
    <property type="match status" value="1"/>
</dbReference>
<gene>
    <name evidence="17" type="ORF">DFR68_10257</name>
</gene>
<dbReference type="PANTHER" id="PTHR11705">
    <property type="entry name" value="PROTEASE FAMILY M14 CARBOXYPEPTIDASE A,B"/>
    <property type="match status" value="1"/>
</dbReference>
<dbReference type="EC" id="3.4.17.18" evidence="12"/>
<organism evidence="17 18">
    <name type="scientific">Nocardia mexicana</name>
    <dbReference type="NCBI Taxonomy" id="279262"/>
    <lineage>
        <taxon>Bacteria</taxon>
        <taxon>Bacillati</taxon>
        <taxon>Actinomycetota</taxon>
        <taxon>Actinomycetes</taxon>
        <taxon>Mycobacteriales</taxon>
        <taxon>Nocardiaceae</taxon>
        <taxon>Nocardia</taxon>
    </lineage>
</organism>
<evidence type="ECO:0000256" key="9">
    <source>
        <dbReference type="ARBA" id="ARBA00023049"/>
    </source>
</evidence>
<keyword evidence="18" id="KW-1185">Reference proteome</keyword>
<dbReference type="SUPFAM" id="SSF53187">
    <property type="entry name" value="Zn-dependent exopeptidases"/>
    <property type="match status" value="1"/>
</dbReference>
<accession>A0A370HB32</accession>
<keyword evidence="3 17" id="KW-0121">Carboxypeptidase</keyword>
<evidence type="ECO:0000256" key="3">
    <source>
        <dbReference type="ARBA" id="ARBA00022645"/>
    </source>
</evidence>
<evidence type="ECO:0000256" key="10">
    <source>
        <dbReference type="ARBA" id="ARBA00050859"/>
    </source>
</evidence>
<evidence type="ECO:0000256" key="11">
    <source>
        <dbReference type="ARBA" id="ARBA00055464"/>
    </source>
</evidence>
<evidence type="ECO:0000256" key="4">
    <source>
        <dbReference type="ARBA" id="ARBA00022670"/>
    </source>
</evidence>
<comment type="cofactor">
    <cofactor evidence="1">
        <name>Zn(2+)</name>
        <dbReference type="ChEBI" id="CHEBI:29105"/>
    </cofactor>
</comment>
<evidence type="ECO:0000256" key="1">
    <source>
        <dbReference type="ARBA" id="ARBA00001947"/>
    </source>
</evidence>
<dbReference type="FunFam" id="3.40.630.10:FF:000084">
    <property type="entry name" value="Carboxypeptidase B2"/>
    <property type="match status" value="1"/>
</dbReference>
<name>A0A370HB32_9NOCA</name>
<dbReference type="GO" id="GO:0005615">
    <property type="term" value="C:extracellular space"/>
    <property type="evidence" value="ECO:0007669"/>
    <property type="project" value="TreeGrafter"/>
</dbReference>
<dbReference type="Pfam" id="PF00246">
    <property type="entry name" value="Peptidase_M14"/>
    <property type="match status" value="1"/>
</dbReference>
<comment type="function">
    <text evidence="11">Carboxypeptidase that possesses the specificities of both mammalian Cpase A and B. Thus shows broad substrate specificity, being able to cleave Cbz-Gly-Leu, Cbz-Gly-Val, Cbz-Gly-Phe, Cbz-Gly-Lys and Bz-Gly-Arg in vitro.</text>
</comment>
<keyword evidence="9" id="KW-0482">Metalloprotease</keyword>
<dbReference type="STRING" id="1210089.GCA_001613165_01736"/>